<dbReference type="Gene3D" id="2.140.10.10">
    <property type="entry name" value="Quinoprotein alcohol dehydrogenase-like superfamily"/>
    <property type="match status" value="1"/>
</dbReference>
<dbReference type="InterPro" id="IPR015943">
    <property type="entry name" value="WD40/YVTN_repeat-like_dom_sf"/>
</dbReference>
<dbReference type="PROSITE" id="PS51257">
    <property type="entry name" value="PROKAR_LIPOPROTEIN"/>
    <property type="match status" value="1"/>
</dbReference>
<organism evidence="3 4">
    <name type="scientific">Corallococcus macrosporus</name>
    <dbReference type="NCBI Taxonomy" id="35"/>
    <lineage>
        <taxon>Bacteria</taxon>
        <taxon>Pseudomonadati</taxon>
        <taxon>Myxococcota</taxon>
        <taxon>Myxococcia</taxon>
        <taxon>Myxococcales</taxon>
        <taxon>Cystobacterineae</taxon>
        <taxon>Myxococcaceae</taxon>
        <taxon>Corallococcus</taxon>
    </lineage>
</organism>
<accession>A0ABS3D6G9</accession>
<feature type="domain" description="Pyrrolo-quinoline quinone repeat" evidence="2">
    <location>
        <begin position="426"/>
        <end position="517"/>
    </location>
</feature>
<feature type="domain" description="Pyrrolo-quinoline quinone repeat" evidence="2">
    <location>
        <begin position="120"/>
        <end position="271"/>
    </location>
</feature>
<dbReference type="Pfam" id="PF13360">
    <property type="entry name" value="PQQ_2"/>
    <property type="match status" value="2"/>
</dbReference>
<dbReference type="PANTHER" id="PTHR34512">
    <property type="entry name" value="CELL SURFACE PROTEIN"/>
    <property type="match status" value="1"/>
</dbReference>
<dbReference type="SMART" id="SM00564">
    <property type="entry name" value="PQQ"/>
    <property type="match status" value="2"/>
</dbReference>
<evidence type="ECO:0000313" key="4">
    <source>
        <dbReference type="Proteomes" id="UP000664052"/>
    </source>
</evidence>
<dbReference type="SUPFAM" id="SSF50998">
    <property type="entry name" value="Quinoprotein alcohol dehydrogenase-like"/>
    <property type="match status" value="2"/>
</dbReference>
<dbReference type="Proteomes" id="UP000664052">
    <property type="component" value="Unassembled WGS sequence"/>
</dbReference>
<dbReference type="PANTHER" id="PTHR34512:SF30">
    <property type="entry name" value="OUTER MEMBRANE PROTEIN ASSEMBLY FACTOR BAMB"/>
    <property type="match status" value="1"/>
</dbReference>
<feature type="compositionally biased region" description="Polar residues" evidence="1">
    <location>
        <begin position="19"/>
        <end position="33"/>
    </location>
</feature>
<dbReference type="InterPro" id="IPR002372">
    <property type="entry name" value="PQQ_rpt_dom"/>
</dbReference>
<name>A0ABS3D6G9_9BACT</name>
<feature type="compositionally biased region" description="Polar residues" evidence="1">
    <location>
        <begin position="52"/>
        <end position="63"/>
    </location>
</feature>
<reference evidence="3 4" key="1">
    <citation type="submission" date="2021-02" db="EMBL/GenBank/DDBJ databases">
        <title>De Novo genome assembly of isolated myxobacteria.</title>
        <authorList>
            <person name="Stevens D.C."/>
        </authorList>
    </citation>
    <scope>NUCLEOTIDE SEQUENCE [LARGE SCALE GENOMIC DNA]</scope>
    <source>
        <strain evidence="3 4">ATCC 29039</strain>
    </source>
</reference>
<evidence type="ECO:0000259" key="2">
    <source>
        <dbReference type="Pfam" id="PF13360"/>
    </source>
</evidence>
<dbReference type="EMBL" id="JAFIMU010000002">
    <property type="protein sequence ID" value="MBN8226512.1"/>
    <property type="molecule type" value="Genomic_DNA"/>
</dbReference>
<dbReference type="InterPro" id="IPR011047">
    <property type="entry name" value="Quinoprotein_ADH-like_sf"/>
</dbReference>
<evidence type="ECO:0000313" key="3">
    <source>
        <dbReference type="EMBL" id="MBN8226512.1"/>
    </source>
</evidence>
<protein>
    <submittedName>
        <fullName evidence="3">PQQ-binding-like beta-propeller repeat protein</fullName>
    </submittedName>
</protein>
<evidence type="ECO:0000256" key="1">
    <source>
        <dbReference type="SAM" id="MobiDB-lite"/>
    </source>
</evidence>
<sequence>MNRRFGGLLVGLLLLSACSDSKPNSPTLPTPDSGTDAGIPDSGTDAGAPDSGTDSGVPDSSTDAGVPDSGTDAGTPDSGMDAGTFGPAGGGDWTQYRSGPEGTWINEGTFTLAQAAAVTPLWTADAGPEGYTQPLIVGDTVYVTTGLEAKVLAFDARTGARRWERNLDYAFTDPCEDHPLRPGFWAAPAWVDGLLYAASPDGKVHALDPSTGNPVQAWPVATTQDPPEFIQSSPAASPQLGRLYVGVAAIFTCHHIPGRVISVELATGATRSLTLTEADRPGAAVWSSIAVDAAARRLYVTTGDPVGQPLSEVPNAQSLLELDADTLAVLGHWQNPGPGPEANSDFGASPTLFTAADGTRLVGAANKDGKLYVFRRGAISAGPVWTHQLAAGGPDPLQGQGSLVAPTFAHGWLYAAGGTTPDGEPGSVVALEPGTGAAHWKHITPGYVFAGMPALGEVLVVVSNAGDGSKSWLELLNARTGAVVQRFDITGPTYAAPTVGRGLILVHPYSGQLRAFSIPAP</sequence>
<dbReference type="RefSeq" id="WP_207048362.1">
    <property type="nucleotide sequence ID" value="NZ_JAFIMU010000002.1"/>
</dbReference>
<dbReference type="InterPro" id="IPR018391">
    <property type="entry name" value="PQQ_b-propeller_rpt"/>
</dbReference>
<proteinExistence type="predicted"/>
<gene>
    <name evidence="3" type="ORF">JYK02_03210</name>
</gene>
<keyword evidence="4" id="KW-1185">Reference proteome</keyword>
<feature type="region of interest" description="Disordered" evidence="1">
    <location>
        <begin position="19"/>
        <end position="101"/>
    </location>
</feature>
<dbReference type="Gene3D" id="2.130.10.10">
    <property type="entry name" value="YVTN repeat-like/Quinoprotein amine dehydrogenase"/>
    <property type="match status" value="1"/>
</dbReference>
<comment type="caution">
    <text evidence="3">The sequence shown here is derived from an EMBL/GenBank/DDBJ whole genome shotgun (WGS) entry which is preliminary data.</text>
</comment>